<dbReference type="InterPro" id="IPR001689">
    <property type="entry name" value="Flag_FliM"/>
</dbReference>
<keyword evidence="13" id="KW-0966">Cell projection</keyword>
<keyword evidence="9" id="KW-0975">Bacterial flagellum</keyword>
<comment type="subcellular location">
    <subcellularLocation>
        <location evidence="1">Bacterial flagellum basal body</location>
    </subcellularLocation>
    <subcellularLocation>
        <location evidence="2">Cell membrane</location>
        <topology evidence="2">Peripheral membrane protein</topology>
    </subcellularLocation>
</comment>
<evidence type="ECO:0000256" key="9">
    <source>
        <dbReference type="ARBA" id="ARBA00023143"/>
    </source>
</evidence>
<evidence type="ECO:0000256" key="1">
    <source>
        <dbReference type="ARBA" id="ARBA00004117"/>
    </source>
</evidence>
<comment type="similarity">
    <text evidence="3">Belongs to the FliM family.</text>
</comment>
<dbReference type="Gene3D" id="2.30.330.10">
    <property type="entry name" value="SpoA-like"/>
    <property type="match status" value="1"/>
</dbReference>
<sequence length="332" mass="37270">MENTENAILSSEEVEQLLESFHEGQDATEHVDIIEDDDGRIKYYDFKRPNTISREKKRMLYKLFETTAYQISREISNFMRSTVKVSLNSIDELSFEIFKSTCPEIMFLNTVRLTPLKGFGCVAMDMGLCLSIIEKALGGAGKSQHEIRKMTNTEVIILGDLVSIIVNRLGDSWKPHVEMEWGVSDTTMESRYLNIASDTDVVLLLSFTFNLEYSFGELKICIPVSSIDKTLDNFFNIDKTGRTTEEEKESADAIEKLVSGAKVVVAGVLDETNISVSDVLSLKEGDVLKLDSKITNHLKVSVEGKNKFSGKLGLFSRKKAIQITSLIEDEFA</sequence>
<evidence type="ECO:0000256" key="11">
    <source>
        <dbReference type="NCBIfam" id="TIGR01397"/>
    </source>
</evidence>
<evidence type="ECO:0000313" key="13">
    <source>
        <dbReference type="EMBL" id="MBS1257322.1"/>
    </source>
</evidence>
<dbReference type="GO" id="GO:0071978">
    <property type="term" value="P:bacterial-type flagellum-dependent swarming motility"/>
    <property type="evidence" value="ECO:0007669"/>
    <property type="project" value="TreeGrafter"/>
</dbReference>
<dbReference type="GO" id="GO:0050918">
    <property type="term" value="P:positive chemotaxis"/>
    <property type="evidence" value="ECO:0007669"/>
    <property type="project" value="TreeGrafter"/>
</dbReference>
<dbReference type="PANTHER" id="PTHR30034:SF6">
    <property type="entry name" value="YOP PROTEINS TRANSLOCATION PROTEIN Q"/>
    <property type="match status" value="1"/>
</dbReference>
<evidence type="ECO:0000256" key="3">
    <source>
        <dbReference type="ARBA" id="ARBA00011049"/>
    </source>
</evidence>
<evidence type="ECO:0000313" key="14">
    <source>
        <dbReference type="Proteomes" id="UP000722750"/>
    </source>
</evidence>
<keyword evidence="7" id="KW-0283">Flagellar rotation</keyword>
<dbReference type="Gene3D" id="3.40.1550.10">
    <property type="entry name" value="CheC-like"/>
    <property type="match status" value="1"/>
</dbReference>
<dbReference type="AlphaFoldDB" id="A0A941VZ05"/>
<dbReference type="Pfam" id="PF01052">
    <property type="entry name" value="FliMN_C"/>
    <property type="match status" value="1"/>
</dbReference>
<feature type="domain" description="Flagellar motor switch protein FliN-like C-terminal" evidence="12">
    <location>
        <begin position="258"/>
        <end position="327"/>
    </location>
</feature>
<dbReference type="PANTHER" id="PTHR30034">
    <property type="entry name" value="FLAGELLAR MOTOR SWITCH PROTEIN FLIM"/>
    <property type="match status" value="1"/>
</dbReference>
<reference evidence="13" key="1">
    <citation type="journal article" date="2021" name="ISME J.">
        <title>Fine-scale metabolic discontinuity in a stratified prokaryote microbiome of a Red Sea deep halocline.</title>
        <authorList>
            <person name="Michoud G."/>
            <person name="Ngugi D.K."/>
            <person name="Barozzi A."/>
            <person name="Merlino G."/>
            <person name="Calleja M.L."/>
            <person name="Delgado-Huertas A."/>
            <person name="Moran X.A.G."/>
            <person name="Daffonchio D."/>
        </authorList>
    </citation>
    <scope>NUCLEOTIDE SEQUENCE</scope>
    <source>
        <strain evidence="13">SuakinDeep_MAG55_1</strain>
    </source>
</reference>
<comment type="caution">
    <text evidence="13">The sequence shown here is derived from an EMBL/GenBank/DDBJ whole genome shotgun (WGS) entry which is preliminary data.</text>
</comment>
<dbReference type="Proteomes" id="UP000722750">
    <property type="component" value="Unassembled WGS sequence"/>
</dbReference>
<dbReference type="Pfam" id="PF02154">
    <property type="entry name" value="FliM"/>
    <property type="match status" value="1"/>
</dbReference>
<evidence type="ECO:0000256" key="10">
    <source>
        <dbReference type="ARBA" id="ARBA00025044"/>
    </source>
</evidence>
<keyword evidence="6" id="KW-0145">Chemotaxis</keyword>
<dbReference type="GO" id="GO:0005886">
    <property type="term" value="C:plasma membrane"/>
    <property type="evidence" value="ECO:0007669"/>
    <property type="project" value="UniProtKB-SubCell"/>
</dbReference>
<comment type="function">
    <text evidence="10">FliM is one of three proteins (FliG, FliN, FliM) that forms the rotor-mounted switch complex (C ring), located at the base of the basal body. This complex interacts with the CheY and CheZ chemotaxis proteins, in addition to contacting components of the motor that determine the direction of flagellar rotation.</text>
</comment>
<dbReference type="InterPro" id="IPR028976">
    <property type="entry name" value="CheC-like_sf"/>
</dbReference>
<dbReference type="GO" id="GO:0009425">
    <property type="term" value="C:bacterial-type flagellum basal body"/>
    <property type="evidence" value="ECO:0007669"/>
    <property type="project" value="UniProtKB-SubCell"/>
</dbReference>
<dbReference type="SUPFAM" id="SSF101801">
    <property type="entry name" value="Surface presentation of antigens (SPOA)"/>
    <property type="match status" value="1"/>
</dbReference>
<evidence type="ECO:0000256" key="7">
    <source>
        <dbReference type="ARBA" id="ARBA00022779"/>
    </source>
</evidence>
<dbReference type="GO" id="GO:0003774">
    <property type="term" value="F:cytoskeletal motor activity"/>
    <property type="evidence" value="ECO:0007669"/>
    <property type="project" value="InterPro"/>
</dbReference>
<evidence type="ECO:0000256" key="2">
    <source>
        <dbReference type="ARBA" id="ARBA00004202"/>
    </source>
</evidence>
<keyword evidence="8" id="KW-0472">Membrane</keyword>
<dbReference type="InterPro" id="IPR001543">
    <property type="entry name" value="FliN-like_C"/>
</dbReference>
<keyword evidence="5" id="KW-1003">Cell membrane</keyword>
<dbReference type="NCBIfam" id="TIGR01397">
    <property type="entry name" value="fliM_switch"/>
    <property type="match status" value="1"/>
</dbReference>
<evidence type="ECO:0000256" key="5">
    <source>
        <dbReference type="ARBA" id="ARBA00022475"/>
    </source>
</evidence>
<protein>
    <recommendedName>
        <fullName evidence="4 11">Flagellar motor switch protein FliM</fullName>
    </recommendedName>
</protein>
<dbReference type="CDD" id="cd17908">
    <property type="entry name" value="FliM"/>
    <property type="match status" value="1"/>
</dbReference>
<dbReference type="InterPro" id="IPR036429">
    <property type="entry name" value="SpoA-like_sf"/>
</dbReference>
<keyword evidence="13" id="KW-0969">Cilium</keyword>
<proteinExistence type="inferred from homology"/>
<dbReference type="PRINTS" id="PR00955">
    <property type="entry name" value="FLGMOTORFLIM"/>
</dbReference>
<organism evidence="13 14">
    <name type="scientific">Candidatus Scalindua arabica</name>
    <dbReference type="NCBI Taxonomy" id="1127984"/>
    <lineage>
        <taxon>Bacteria</taxon>
        <taxon>Pseudomonadati</taxon>
        <taxon>Planctomycetota</taxon>
        <taxon>Candidatus Brocadiia</taxon>
        <taxon>Candidatus Brocadiales</taxon>
        <taxon>Candidatus Scalinduaceae</taxon>
        <taxon>Candidatus Scalindua</taxon>
    </lineage>
</organism>
<keyword evidence="13" id="KW-0282">Flagellum</keyword>
<evidence type="ECO:0000256" key="6">
    <source>
        <dbReference type="ARBA" id="ARBA00022500"/>
    </source>
</evidence>
<gene>
    <name evidence="13" type="ORF">MAG551_00364</name>
</gene>
<name>A0A941VZ05_9BACT</name>
<dbReference type="EMBL" id="JAANXD010000019">
    <property type="protein sequence ID" value="MBS1257322.1"/>
    <property type="molecule type" value="Genomic_DNA"/>
</dbReference>
<dbReference type="PIRSF" id="PIRSF002888">
    <property type="entry name" value="FliM"/>
    <property type="match status" value="1"/>
</dbReference>
<evidence type="ECO:0000256" key="4">
    <source>
        <dbReference type="ARBA" id="ARBA00021898"/>
    </source>
</evidence>
<accession>A0A941VZ05</accession>
<evidence type="ECO:0000259" key="12">
    <source>
        <dbReference type="Pfam" id="PF01052"/>
    </source>
</evidence>
<evidence type="ECO:0000256" key="8">
    <source>
        <dbReference type="ARBA" id="ARBA00023136"/>
    </source>
</evidence>
<dbReference type="SUPFAM" id="SSF103039">
    <property type="entry name" value="CheC-like"/>
    <property type="match status" value="1"/>
</dbReference>